<evidence type="ECO:0000256" key="1">
    <source>
        <dbReference type="ARBA" id="ARBA00005800"/>
    </source>
</evidence>
<feature type="compositionally biased region" description="Low complexity" evidence="6">
    <location>
        <begin position="661"/>
        <end position="681"/>
    </location>
</feature>
<comment type="similarity">
    <text evidence="1">Belongs to the TALE/M-ATYP homeobox family.</text>
</comment>
<evidence type="ECO:0000313" key="8">
    <source>
        <dbReference type="EMBL" id="KNZ53167.1"/>
    </source>
</evidence>
<dbReference type="Gene3D" id="1.10.10.60">
    <property type="entry name" value="Homeodomain-like"/>
    <property type="match status" value="1"/>
</dbReference>
<accession>A0A0L6UY44</accession>
<dbReference type="AlphaFoldDB" id="A0A0L6UY44"/>
<keyword evidence="4 5" id="KW-0539">Nucleus</keyword>
<dbReference type="InterPro" id="IPR009057">
    <property type="entry name" value="Homeodomain-like_sf"/>
</dbReference>
<dbReference type="PANTHER" id="PTHR11850">
    <property type="entry name" value="HOMEOBOX PROTEIN TRANSCRIPTION FACTORS"/>
    <property type="match status" value="1"/>
</dbReference>
<evidence type="ECO:0000259" key="7">
    <source>
        <dbReference type="PROSITE" id="PS50071"/>
    </source>
</evidence>
<reference evidence="8 9" key="1">
    <citation type="submission" date="2015-08" db="EMBL/GenBank/DDBJ databases">
        <title>Next Generation Sequencing and Analysis of the Genome of Puccinia sorghi L Schw, the Causal Agent of Maize Common Rust.</title>
        <authorList>
            <person name="Rochi L."/>
            <person name="Burguener G."/>
            <person name="Darino M."/>
            <person name="Turjanski A."/>
            <person name="Kreff E."/>
            <person name="Dieguez M.J."/>
            <person name="Sacco F."/>
        </authorList>
    </citation>
    <scope>NUCLEOTIDE SEQUENCE [LARGE SCALE GENOMIC DNA]</scope>
    <source>
        <strain evidence="8 9">RO10H11247</strain>
    </source>
</reference>
<feature type="region of interest" description="Disordered" evidence="6">
    <location>
        <begin position="432"/>
        <end position="458"/>
    </location>
</feature>
<dbReference type="InterPro" id="IPR008422">
    <property type="entry name" value="KN_HD"/>
</dbReference>
<gene>
    <name evidence="8" type="ORF">VP01_331g2</name>
</gene>
<comment type="subcellular location">
    <subcellularLocation>
        <location evidence="5">Nucleus</location>
    </subcellularLocation>
</comment>
<dbReference type="GO" id="GO:0006355">
    <property type="term" value="P:regulation of DNA-templated transcription"/>
    <property type="evidence" value="ECO:0007669"/>
    <property type="project" value="InterPro"/>
</dbReference>
<name>A0A0L6UY44_9BASI</name>
<dbReference type="Pfam" id="PF05920">
    <property type="entry name" value="Homeobox_KN"/>
    <property type="match status" value="1"/>
</dbReference>
<keyword evidence="3 5" id="KW-0371">Homeobox</keyword>
<evidence type="ECO:0000256" key="4">
    <source>
        <dbReference type="ARBA" id="ARBA00023242"/>
    </source>
</evidence>
<evidence type="ECO:0000256" key="5">
    <source>
        <dbReference type="PROSITE-ProRule" id="PRU00108"/>
    </source>
</evidence>
<proteinExistence type="inferred from homology"/>
<feature type="compositionally biased region" description="Polar residues" evidence="6">
    <location>
        <begin position="433"/>
        <end position="448"/>
    </location>
</feature>
<dbReference type="EMBL" id="LAVV01008302">
    <property type="protein sequence ID" value="KNZ53167.1"/>
    <property type="molecule type" value="Genomic_DNA"/>
</dbReference>
<feature type="region of interest" description="Disordered" evidence="6">
    <location>
        <begin position="102"/>
        <end position="159"/>
    </location>
</feature>
<dbReference type="VEuPathDB" id="FungiDB:VP01_331g2"/>
<protein>
    <recommendedName>
        <fullName evidence="7">Homeobox domain-containing protein</fullName>
    </recommendedName>
</protein>
<dbReference type="InterPro" id="IPR050224">
    <property type="entry name" value="TALE_homeobox"/>
</dbReference>
<feature type="compositionally biased region" description="Polar residues" evidence="6">
    <location>
        <begin position="618"/>
        <end position="633"/>
    </location>
</feature>
<feature type="region of interest" description="Disordered" evidence="6">
    <location>
        <begin position="394"/>
        <end position="416"/>
    </location>
</feature>
<comment type="caution">
    <text evidence="8">The sequence shown here is derived from an EMBL/GenBank/DDBJ whole genome shotgun (WGS) entry which is preliminary data.</text>
</comment>
<organism evidence="8 9">
    <name type="scientific">Puccinia sorghi</name>
    <dbReference type="NCBI Taxonomy" id="27349"/>
    <lineage>
        <taxon>Eukaryota</taxon>
        <taxon>Fungi</taxon>
        <taxon>Dikarya</taxon>
        <taxon>Basidiomycota</taxon>
        <taxon>Pucciniomycotina</taxon>
        <taxon>Pucciniomycetes</taxon>
        <taxon>Pucciniales</taxon>
        <taxon>Pucciniaceae</taxon>
        <taxon>Puccinia</taxon>
    </lineage>
</organism>
<dbReference type="PROSITE" id="PS50071">
    <property type="entry name" value="HOMEOBOX_2"/>
    <property type="match status" value="1"/>
</dbReference>
<feature type="DNA-binding region" description="Homeobox" evidence="5">
    <location>
        <begin position="450"/>
        <end position="508"/>
    </location>
</feature>
<keyword evidence="9" id="KW-1185">Reference proteome</keyword>
<feature type="compositionally biased region" description="Low complexity" evidence="6">
    <location>
        <begin position="104"/>
        <end position="114"/>
    </location>
</feature>
<dbReference type="GO" id="GO:0003677">
    <property type="term" value="F:DNA binding"/>
    <property type="evidence" value="ECO:0007669"/>
    <property type="project" value="UniProtKB-UniRule"/>
</dbReference>
<dbReference type="SMART" id="SM00389">
    <property type="entry name" value="HOX"/>
    <property type="match status" value="1"/>
</dbReference>
<dbReference type="OrthoDB" id="10056939at2759"/>
<dbReference type="GO" id="GO:0005634">
    <property type="term" value="C:nucleus"/>
    <property type="evidence" value="ECO:0007669"/>
    <property type="project" value="UniProtKB-SubCell"/>
</dbReference>
<dbReference type="STRING" id="27349.A0A0L6UY44"/>
<dbReference type="Proteomes" id="UP000037035">
    <property type="component" value="Unassembled WGS sequence"/>
</dbReference>
<feature type="domain" description="Homeobox" evidence="7">
    <location>
        <begin position="448"/>
        <end position="507"/>
    </location>
</feature>
<dbReference type="CDD" id="cd00086">
    <property type="entry name" value="homeodomain"/>
    <property type="match status" value="1"/>
</dbReference>
<evidence type="ECO:0000256" key="6">
    <source>
        <dbReference type="SAM" id="MobiDB-lite"/>
    </source>
</evidence>
<dbReference type="SUPFAM" id="SSF46689">
    <property type="entry name" value="Homeodomain-like"/>
    <property type="match status" value="1"/>
</dbReference>
<evidence type="ECO:0000256" key="3">
    <source>
        <dbReference type="ARBA" id="ARBA00023155"/>
    </source>
</evidence>
<evidence type="ECO:0000313" key="9">
    <source>
        <dbReference type="Proteomes" id="UP000037035"/>
    </source>
</evidence>
<keyword evidence="2 5" id="KW-0238">DNA-binding</keyword>
<sequence>MLASPPSSTDVKPDQDLLEAYLRGQQHQHHLTPAAPRRTSYSLYYHNTQEPEVYPEFNWEEHSSVRLSDMGDQPAVPQDADGVAVKKNLEYDSPFALALPPYPGTASASPPSSSETFHSDGGTATVEMSTGRQAPQDDLNAEEPLRVSHKRPRPPSLTQWDNRCFDKHRHSHFTSPHSSPGSLGGPVIKQVKRENEDCSSLPPIVTREEIERSGAAAHDIAADLQFPAAHLQYPRRDSVAVDALSSSSVQRLPEANSTSLQLSSELAAFPVEDYHNSTNGIPATPHSATSISFASHQSQAQQIHFSTHRNGYLSALPSPGLPRQCNGNSQPGDRASYPGSPIMTLTAPNSATFPLQPNSSFHPLTSQLHSTSTPSHNNSLVCSSSIQYRPQERVFSSSAPPGPSGPSYASNDTTQQADAPHVTQIAAIPGAGLTTQTTQASTWNSTETPAPRRRGKLPSAVTSILKGWLMAHTTHPYPTEEEKKTLCQETNLTMNQVSNWFINARRRILVPPSAGNSVHEVRQPVRRQAQSQMARAAGSTDAVPPCLTIRHLGPMSHSATPSTGISMFSPVSAASPSLQSAGGNFDFRYPISHQSAHESPYHVEGLSVCRPPGGGTLSPCSSSQWPNPTSPLYSTHGHHSAVPYYPGPHSFQGYPHSHSASSTPIPSPHFTSSFPSSGPTHYLTPQARLHSPQPNTDSHPPTPTLSHSSPQNHSTPAFMSQTPCNNPSVTFPSNQDSEKYSLVQTAGSAKLRAI</sequence>
<evidence type="ECO:0000256" key="2">
    <source>
        <dbReference type="ARBA" id="ARBA00023125"/>
    </source>
</evidence>
<feature type="region of interest" description="Disordered" evidence="6">
    <location>
        <begin position="315"/>
        <end position="381"/>
    </location>
</feature>
<feature type="region of interest" description="Disordered" evidence="6">
    <location>
        <begin position="654"/>
        <end position="739"/>
    </location>
</feature>
<feature type="compositionally biased region" description="Polar residues" evidence="6">
    <location>
        <begin position="711"/>
        <end position="735"/>
    </location>
</feature>
<feature type="compositionally biased region" description="Polar residues" evidence="6">
    <location>
        <begin position="346"/>
        <end position="381"/>
    </location>
</feature>
<dbReference type="InterPro" id="IPR001356">
    <property type="entry name" value="HD"/>
</dbReference>
<feature type="region of interest" description="Disordered" evidence="6">
    <location>
        <begin position="616"/>
        <end position="637"/>
    </location>
</feature>